<comment type="similarity">
    <text evidence="1">Belongs to the P-Pant transferase superfamily. Gsp/Sfp/HetI/AcpT family.</text>
</comment>
<dbReference type="InterPro" id="IPR037143">
    <property type="entry name" value="4-PPantetheinyl_Trfase_dom_sf"/>
</dbReference>
<dbReference type="InterPro" id="IPR050559">
    <property type="entry name" value="P-Pant_transferase_sf"/>
</dbReference>
<keyword evidence="2 4" id="KW-0808">Transferase</keyword>
<dbReference type="InterPro" id="IPR008278">
    <property type="entry name" value="4-PPantetheinyl_Trfase_dom"/>
</dbReference>
<sequence>MRVRWQWAQDAKHSTQHAVGRALLRQLVATPVAYHRLGQPYVPAQPQLGVSVSHSATLVVAAVAPGPLGIDVERLRPVNWARYRRAFTASEWAFLKRCPTANRQLLAWRLWTAKEAILKLQGCGLTRAPRRVEVALPTLTQATVGPQRYQLSALTLPPGYVGTRARPVPRHT</sequence>
<dbReference type="Pfam" id="PF01648">
    <property type="entry name" value="ACPS"/>
    <property type="match status" value="1"/>
</dbReference>
<evidence type="ECO:0000256" key="1">
    <source>
        <dbReference type="ARBA" id="ARBA00010990"/>
    </source>
</evidence>
<protein>
    <submittedName>
        <fullName evidence="4">4'-phosphopantetheinyl transferase family protein</fullName>
    </submittedName>
</protein>
<dbReference type="EMBL" id="JBHLZY010000026">
    <property type="protein sequence ID" value="MFB9770514.1"/>
    <property type="molecule type" value="Genomic_DNA"/>
</dbReference>
<accession>A0ABV5WWG4</accession>
<keyword evidence="5" id="KW-1185">Reference proteome</keyword>
<dbReference type="GO" id="GO:0016740">
    <property type="term" value="F:transferase activity"/>
    <property type="evidence" value="ECO:0007669"/>
    <property type="project" value="UniProtKB-KW"/>
</dbReference>
<dbReference type="Gene3D" id="3.90.470.20">
    <property type="entry name" value="4'-phosphopantetheinyl transferase domain"/>
    <property type="match status" value="1"/>
</dbReference>
<comment type="caution">
    <text evidence="4">The sequence shown here is derived from an EMBL/GenBank/DDBJ whole genome shotgun (WGS) entry which is preliminary data.</text>
</comment>
<dbReference type="Proteomes" id="UP001589691">
    <property type="component" value="Unassembled WGS sequence"/>
</dbReference>
<proteinExistence type="inferred from homology"/>
<name>A0ABV5WWG4_9LACO</name>
<organism evidence="4 5">
    <name type="scientific">Lactiplantibacillus modestisalitolerans</name>
    <dbReference type="NCBI Taxonomy" id="1457219"/>
    <lineage>
        <taxon>Bacteria</taxon>
        <taxon>Bacillati</taxon>
        <taxon>Bacillota</taxon>
        <taxon>Bacilli</taxon>
        <taxon>Lactobacillales</taxon>
        <taxon>Lactobacillaceae</taxon>
        <taxon>Lactiplantibacillus</taxon>
    </lineage>
</organism>
<dbReference type="PANTHER" id="PTHR12215:SF10">
    <property type="entry name" value="L-AMINOADIPATE-SEMIALDEHYDE DEHYDROGENASE-PHOSPHOPANTETHEINYL TRANSFERASE"/>
    <property type="match status" value="1"/>
</dbReference>
<feature type="domain" description="4'-phosphopantetheinyl transferase" evidence="3">
    <location>
        <begin position="67"/>
        <end position="145"/>
    </location>
</feature>
<evidence type="ECO:0000256" key="2">
    <source>
        <dbReference type="ARBA" id="ARBA00022679"/>
    </source>
</evidence>
<dbReference type="RefSeq" id="WP_137641865.1">
    <property type="nucleotide sequence ID" value="NZ_BJEA01000003.1"/>
</dbReference>
<dbReference type="SUPFAM" id="SSF56214">
    <property type="entry name" value="4'-phosphopantetheinyl transferase"/>
    <property type="match status" value="2"/>
</dbReference>
<evidence type="ECO:0000259" key="3">
    <source>
        <dbReference type="Pfam" id="PF01648"/>
    </source>
</evidence>
<evidence type="ECO:0000313" key="5">
    <source>
        <dbReference type="Proteomes" id="UP001589691"/>
    </source>
</evidence>
<dbReference type="PANTHER" id="PTHR12215">
    <property type="entry name" value="PHOSPHOPANTETHEINE TRANSFERASE"/>
    <property type="match status" value="1"/>
</dbReference>
<gene>
    <name evidence="4" type="ORF">ACFFLI_11630</name>
</gene>
<reference evidence="4 5" key="1">
    <citation type="submission" date="2024-09" db="EMBL/GenBank/DDBJ databases">
        <authorList>
            <person name="Sun Q."/>
            <person name="Mori K."/>
        </authorList>
    </citation>
    <scope>NUCLEOTIDE SEQUENCE [LARGE SCALE GENOMIC DNA]</scope>
    <source>
        <strain evidence="4 5">TBRC 4576</strain>
    </source>
</reference>
<evidence type="ECO:0000313" key="4">
    <source>
        <dbReference type="EMBL" id="MFB9770514.1"/>
    </source>
</evidence>